<evidence type="ECO:0000256" key="2">
    <source>
        <dbReference type="ARBA" id="ARBA00022448"/>
    </source>
</evidence>
<evidence type="ECO:0000256" key="7">
    <source>
        <dbReference type="PROSITE-ProRule" id="PRU01360"/>
    </source>
</evidence>
<dbReference type="InterPro" id="IPR057601">
    <property type="entry name" value="Oar-like_b-barrel"/>
</dbReference>
<evidence type="ECO:0000256" key="5">
    <source>
        <dbReference type="ARBA" id="ARBA00023136"/>
    </source>
</evidence>
<comment type="similarity">
    <text evidence="7">Belongs to the TonB-dependent receptor family.</text>
</comment>
<dbReference type="SUPFAM" id="SSF56935">
    <property type="entry name" value="Porins"/>
    <property type="match status" value="1"/>
</dbReference>
<reference evidence="11 12" key="1">
    <citation type="journal article" date="2016" name="Int. J. Syst. Evol. Microbiol.">
        <title>Lysobacter erysipheiresistens sp. nov., an antagonist of powdery mildew, isolated from tobacco-cultivated soil.</title>
        <authorList>
            <person name="Xie B."/>
            <person name="Li T."/>
            <person name="Lin X."/>
            <person name="Wang C.J."/>
            <person name="Chen Y.J."/>
            <person name="Liu W.J."/>
            <person name="Zhao Z.W."/>
        </authorList>
    </citation>
    <scope>NUCLEOTIDE SEQUENCE [LARGE SCALE GENOMIC DNA]</scope>
    <source>
        <strain evidence="11 12">RS-LYSO-3</strain>
    </source>
</reference>
<dbReference type="PANTHER" id="PTHR30069:SF46">
    <property type="entry name" value="OAR PROTEIN"/>
    <property type="match status" value="1"/>
</dbReference>
<dbReference type="InterPro" id="IPR037066">
    <property type="entry name" value="Plug_dom_sf"/>
</dbReference>
<feature type="domain" description="TonB-dependent transporter Oar-like beta-barrel" evidence="10">
    <location>
        <begin position="572"/>
        <end position="987"/>
    </location>
</feature>
<dbReference type="EMBL" id="JAXGFP010000002">
    <property type="protein sequence ID" value="MEG3183237.1"/>
    <property type="molecule type" value="Genomic_DNA"/>
</dbReference>
<feature type="domain" description="TonB-dependent receptor plug" evidence="9">
    <location>
        <begin position="130"/>
        <end position="228"/>
    </location>
</feature>
<keyword evidence="4 7" id="KW-0812">Transmembrane</keyword>
<proteinExistence type="inferred from homology"/>
<dbReference type="Proteomes" id="UP001355056">
    <property type="component" value="Unassembled WGS sequence"/>
</dbReference>
<keyword evidence="3 7" id="KW-1134">Transmembrane beta strand</keyword>
<sequence length="1030" mass="113496">MNSKAFKRTALSIAMGLGLASLAPMALAQDGSVVGQSQAGAQVTVTNPQTGFSRTVTANSDGSYRFPFLPVGTYQLQTSVDGRPVGEPVQVRVALGSATVVNAASGGAVSTLGTVEVTGSRVVNAVDVTSTESSTNVTREEIERLPVDQDIASVAQLAPGVQKGDASFGGISFGGSSVAENSFYINGLNVTDFYNRVGFSSAPFAFYKEFQVKTGGYSVEFGRSTGGVVNAVTRSGTNEFNFGTELTLEPRRWQAESENRYAEDGTRYITASEDNYSRTKLNFYASGPIVKDKLFFFAMFEARDYQPQNTNNAGTTLTRSTSDDGFWGGKVDWQISNNHLLEFMGFSDQNTSAAITSAYDFETGAVTDPSEPVFFESGGKNWNTTYTGYLTDALSMKLMYGETERNNSQYSPSDLECSPVVQEVTDEFPDPGIPLGCTTSTRVEARLDERTAMRADFEWQVGDHLLRFGADHEENISNYDRHYPGPDQTFYSIEYLDTPGAAIPDSNGAVLPPGENVYVRARQYGVDGQFETINSAFYLEDNWQVTRNVLLNLGIRQEAFDNKDSDGNSYIKMDDMWAPRLGFSWDMRGDGRTKLFGNAGRYFLPVANVINIKQAGGFLDARAYHAFEGYIQQTRNGFTYLMPVLGEQLGFDNSQGDGTVGDLRSEVDADMDPVFQDEFILGFEQALSESWSYGIQGTYRELNNAIDDMEISATHCGRNGPGWVMANPGEEVTFWGDTDCDGENDGYVTVDTSQAGAWTEHDNYIYVADVNTEDANPDDPGWAYSSSTPTGQTGWVKPERTYKSIELQIDRAWDDKWAFNASYVWSKSEGNAEGPVNSDTEFADAGRTENFDDPWVNLRGYGYLANDRRHQLKLRGAYALAEHWRVGASVNAQTGGPITGFGVGNPFNWDTYHSYFICVEACSPEETVANPQLGDTWSTDQRVFEHSPRGSYGTMPSTYVVNASLAYERPLAFGEMAIKLSVYNLFNQQREIDVNQDLQESVDGGLNANFLRPVRFQSPRYAQLTFSLDF</sequence>
<comment type="subcellular location">
    <subcellularLocation>
        <location evidence="1 7">Cell outer membrane</location>
        <topology evidence="1 7">Multi-pass membrane protein</topology>
    </subcellularLocation>
</comment>
<evidence type="ECO:0000313" key="12">
    <source>
        <dbReference type="Proteomes" id="UP001355056"/>
    </source>
</evidence>
<dbReference type="Pfam" id="PF25183">
    <property type="entry name" value="OMP_b-brl_4"/>
    <property type="match status" value="2"/>
</dbReference>
<evidence type="ECO:0000313" key="11">
    <source>
        <dbReference type="EMBL" id="MEG3183237.1"/>
    </source>
</evidence>
<evidence type="ECO:0000259" key="10">
    <source>
        <dbReference type="Pfam" id="PF25183"/>
    </source>
</evidence>
<dbReference type="PROSITE" id="PS52016">
    <property type="entry name" value="TONB_DEPENDENT_REC_3"/>
    <property type="match status" value="1"/>
</dbReference>
<keyword evidence="5 7" id="KW-0472">Membrane</keyword>
<keyword evidence="8" id="KW-0732">Signal</keyword>
<dbReference type="InterPro" id="IPR013784">
    <property type="entry name" value="Carb-bd-like_fold"/>
</dbReference>
<feature type="chain" id="PRO_5046552356" evidence="8">
    <location>
        <begin position="29"/>
        <end position="1030"/>
    </location>
</feature>
<dbReference type="RefSeq" id="WP_332615052.1">
    <property type="nucleotide sequence ID" value="NZ_JAXGFP010000002.1"/>
</dbReference>
<dbReference type="Gene3D" id="2.60.40.1120">
    <property type="entry name" value="Carboxypeptidase-like, regulatory domain"/>
    <property type="match status" value="1"/>
</dbReference>
<dbReference type="InterPro" id="IPR039426">
    <property type="entry name" value="TonB-dep_rcpt-like"/>
</dbReference>
<dbReference type="Pfam" id="PF13620">
    <property type="entry name" value="CarboxypepD_reg"/>
    <property type="match status" value="1"/>
</dbReference>
<evidence type="ECO:0000256" key="4">
    <source>
        <dbReference type="ARBA" id="ARBA00022692"/>
    </source>
</evidence>
<keyword evidence="12" id="KW-1185">Reference proteome</keyword>
<organism evidence="11 12">
    <name type="scientific">Novilysobacter erysipheiresistens</name>
    <dbReference type="NCBI Taxonomy" id="1749332"/>
    <lineage>
        <taxon>Bacteria</taxon>
        <taxon>Pseudomonadati</taxon>
        <taxon>Pseudomonadota</taxon>
        <taxon>Gammaproteobacteria</taxon>
        <taxon>Lysobacterales</taxon>
        <taxon>Lysobacteraceae</taxon>
        <taxon>Novilysobacter</taxon>
    </lineage>
</organism>
<feature type="signal peptide" evidence="8">
    <location>
        <begin position="1"/>
        <end position="28"/>
    </location>
</feature>
<dbReference type="SUPFAM" id="SSF49452">
    <property type="entry name" value="Starch-binding domain-like"/>
    <property type="match status" value="1"/>
</dbReference>
<dbReference type="InterPro" id="IPR036942">
    <property type="entry name" value="Beta-barrel_TonB_sf"/>
</dbReference>
<dbReference type="Gene3D" id="2.170.130.10">
    <property type="entry name" value="TonB-dependent receptor, plug domain"/>
    <property type="match status" value="1"/>
</dbReference>
<name>A0ABU7YWC3_9GAMM</name>
<evidence type="ECO:0000256" key="6">
    <source>
        <dbReference type="ARBA" id="ARBA00023237"/>
    </source>
</evidence>
<keyword evidence="6 7" id="KW-0998">Cell outer membrane</keyword>
<keyword evidence="2 7" id="KW-0813">Transport</keyword>
<evidence type="ECO:0000256" key="3">
    <source>
        <dbReference type="ARBA" id="ARBA00022452"/>
    </source>
</evidence>
<dbReference type="InterPro" id="IPR012910">
    <property type="entry name" value="Plug_dom"/>
</dbReference>
<gene>
    <name evidence="11" type="ORF">SNE34_04320</name>
</gene>
<comment type="caution">
    <text evidence="11">The sequence shown here is derived from an EMBL/GenBank/DDBJ whole genome shotgun (WGS) entry which is preliminary data.</text>
</comment>
<protein>
    <submittedName>
        <fullName evidence="11">TonB-dependent receptor</fullName>
    </submittedName>
</protein>
<dbReference type="Gene3D" id="2.40.170.20">
    <property type="entry name" value="TonB-dependent receptor, beta-barrel domain"/>
    <property type="match status" value="1"/>
</dbReference>
<dbReference type="PANTHER" id="PTHR30069">
    <property type="entry name" value="TONB-DEPENDENT OUTER MEMBRANE RECEPTOR"/>
    <property type="match status" value="1"/>
</dbReference>
<evidence type="ECO:0000259" key="9">
    <source>
        <dbReference type="Pfam" id="PF07715"/>
    </source>
</evidence>
<evidence type="ECO:0000256" key="8">
    <source>
        <dbReference type="SAM" id="SignalP"/>
    </source>
</evidence>
<feature type="domain" description="TonB-dependent transporter Oar-like beta-barrel" evidence="10">
    <location>
        <begin position="310"/>
        <end position="561"/>
    </location>
</feature>
<accession>A0ABU7YWC3</accession>
<keyword evidence="11" id="KW-0675">Receptor</keyword>
<evidence type="ECO:0000256" key="1">
    <source>
        <dbReference type="ARBA" id="ARBA00004571"/>
    </source>
</evidence>
<dbReference type="Pfam" id="PF07715">
    <property type="entry name" value="Plug"/>
    <property type="match status" value="1"/>
</dbReference>